<dbReference type="PANTHER" id="PTHR21660:SF1">
    <property type="entry name" value="ACYL-COENZYME A THIOESTERASE 13"/>
    <property type="match status" value="1"/>
</dbReference>
<gene>
    <name evidence="4" type="ORF">ABZ510_15400</name>
</gene>
<evidence type="ECO:0000256" key="1">
    <source>
        <dbReference type="ARBA" id="ARBA00008324"/>
    </source>
</evidence>
<comment type="similarity">
    <text evidence="1">Belongs to the thioesterase PaaI family.</text>
</comment>
<sequence length="141" mass="14575">MGSGMGSAFQDRVGAALEVNLQRSLNPELVDLADPAAGVRFPVRGLAVTPFGTLHAGALGAIIELAAYLAVAPTLAADEHAVTTSIATQFVRAAPAEHWVTVRGELTRRARRIAFVVVTATLDGTDQVIATGQVTKSVVSA</sequence>
<proteinExistence type="inferred from homology"/>
<evidence type="ECO:0000259" key="3">
    <source>
        <dbReference type="Pfam" id="PF03061"/>
    </source>
</evidence>
<dbReference type="InterPro" id="IPR006683">
    <property type="entry name" value="Thioestr_dom"/>
</dbReference>
<dbReference type="GeneID" id="96244408"/>
<evidence type="ECO:0000256" key="2">
    <source>
        <dbReference type="ARBA" id="ARBA00022801"/>
    </source>
</evidence>
<evidence type="ECO:0000313" key="4">
    <source>
        <dbReference type="EMBL" id="MEU1953247.1"/>
    </source>
</evidence>
<dbReference type="InterPro" id="IPR029069">
    <property type="entry name" value="HotDog_dom_sf"/>
</dbReference>
<evidence type="ECO:0000313" key="5">
    <source>
        <dbReference type="Proteomes" id="UP001550628"/>
    </source>
</evidence>
<keyword evidence="5" id="KW-1185">Reference proteome</keyword>
<accession>A0ABV2WQW7</accession>
<dbReference type="SUPFAM" id="SSF54637">
    <property type="entry name" value="Thioesterase/thiol ester dehydrase-isomerase"/>
    <property type="match status" value="1"/>
</dbReference>
<reference evidence="4 5" key="1">
    <citation type="submission" date="2024-06" db="EMBL/GenBank/DDBJ databases">
        <title>The Natural Products Discovery Center: Release of the First 8490 Sequenced Strains for Exploring Actinobacteria Biosynthetic Diversity.</title>
        <authorList>
            <person name="Kalkreuter E."/>
            <person name="Kautsar S.A."/>
            <person name="Yang D."/>
            <person name="Bader C.D."/>
            <person name="Teijaro C.N."/>
            <person name="Fluegel L."/>
            <person name="Davis C.M."/>
            <person name="Simpson J.R."/>
            <person name="Lauterbach L."/>
            <person name="Steele A.D."/>
            <person name="Gui C."/>
            <person name="Meng S."/>
            <person name="Li G."/>
            <person name="Viehrig K."/>
            <person name="Ye F."/>
            <person name="Su P."/>
            <person name="Kiefer A.F."/>
            <person name="Nichols A."/>
            <person name="Cepeda A.J."/>
            <person name="Yan W."/>
            <person name="Fan B."/>
            <person name="Jiang Y."/>
            <person name="Adhikari A."/>
            <person name="Zheng C.-J."/>
            <person name="Schuster L."/>
            <person name="Cowan T.M."/>
            <person name="Smanski M.J."/>
            <person name="Chevrette M.G."/>
            <person name="De Carvalho L.P.S."/>
            <person name="Shen B."/>
        </authorList>
    </citation>
    <scope>NUCLEOTIDE SEQUENCE [LARGE SCALE GENOMIC DNA]</scope>
    <source>
        <strain evidence="4 5">NPDC019708</strain>
    </source>
</reference>
<dbReference type="Proteomes" id="UP001550628">
    <property type="component" value="Unassembled WGS sequence"/>
</dbReference>
<dbReference type="PANTHER" id="PTHR21660">
    <property type="entry name" value="THIOESTERASE SUPERFAMILY MEMBER-RELATED"/>
    <property type="match status" value="1"/>
</dbReference>
<dbReference type="RefSeq" id="WP_156059050.1">
    <property type="nucleotide sequence ID" value="NZ_JBEYBD010000006.1"/>
</dbReference>
<feature type="domain" description="Thioesterase" evidence="3">
    <location>
        <begin position="51"/>
        <end position="125"/>
    </location>
</feature>
<keyword evidence="2 4" id="KW-0378">Hydrolase</keyword>
<dbReference type="GO" id="GO:0016787">
    <property type="term" value="F:hydrolase activity"/>
    <property type="evidence" value="ECO:0007669"/>
    <property type="project" value="UniProtKB-KW"/>
</dbReference>
<dbReference type="CDD" id="cd03443">
    <property type="entry name" value="PaaI_thioesterase"/>
    <property type="match status" value="1"/>
</dbReference>
<dbReference type="EMBL" id="JBEYBF010000009">
    <property type="protein sequence ID" value="MEU1953247.1"/>
    <property type="molecule type" value="Genomic_DNA"/>
</dbReference>
<dbReference type="Pfam" id="PF03061">
    <property type="entry name" value="4HBT"/>
    <property type="match status" value="1"/>
</dbReference>
<organism evidence="4 5">
    <name type="scientific">Nocardia rhamnosiphila</name>
    <dbReference type="NCBI Taxonomy" id="426716"/>
    <lineage>
        <taxon>Bacteria</taxon>
        <taxon>Bacillati</taxon>
        <taxon>Actinomycetota</taxon>
        <taxon>Actinomycetes</taxon>
        <taxon>Mycobacteriales</taxon>
        <taxon>Nocardiaceae</taxon>
        <taxon>Nocardia</taxon>
    </lineage>
</organism>
<dbReference type="EC" id="3.1.2.-" evidence="4"/>
<dbReference type="Gene3D" id="3.10.129.10">
    <property type="entry name" value="Hotdog Thioesterase"/>
    <property type="match status" value="1"/>
</dbReference>
<name>A0ABV2WQW7_9NOCA</name>
<protein>
    <submittedName>
        <fullName evidence="4">PaaI family thioesterase</fullName>
        <ecNumber evidence="4">3.1.2.-</ecNumber>
    </submittedName>
</protein>
<dbReference type="InterPro" id="IPR039298">
    <property type="entry name" value="ACOT13"/>
</dbReference>
<comment type="caution">
    <text evidence="4">The sequence shown here is derived from an EMBL/GenBank/DDBJ whole genome shotgun (WGS) entry which is preliminary data.</text>
</comment>